<dbReference type="Proteomes" id="UP000092555">
    <property type="component" value="Unassembled WGS sequence"/>
</dbReference>
<dbReference type="InterPro" id="IPR036452">
    <property type="entry name" value="Ribo_hydro-like"/>
</dbReference>
<dbReference type="GeneID" id="30030389"/>
<dbReference type="GO" id="GO:0008655">
    <property type="term" value="P:pyrimidine-containing compound salvage"/>
    <property type="evidence" value="ECO:0007669"/>
    <property type="project" value="EnsemblFungi"/>
</dbReference>
<dbReference type="InterPro" id="IPR023186">
    <property type="entry name" value="IUNH"/>
</dbReference>
<dbReference type="PANTHER" id="PTHR12304:SF4">
    <property type="entry name" value="URIDINE NUCLEOSIDASE"/>
    <property type="match status" value="1"/>
</dbReference>
<dbReference type="GO" id="GO:0019358">
    <property type="term" value="P:nicotinate nucleotide salvage"/>
    <property type="evidence" value="ECO:0007669"/>
    <property type="project" value="EnsemblFungi"/>
</dbReference>
<evidence type="ECO:0000256" key="2">
    <source>
        <dbReference type="ARBA" id="ARBA00022801"/>
    </source>
</evidence>
<protein>
    <submittedName>
        <fullName evidence="5">Nucleoside hydrolase</fullName>
    </submittedName>
</protein>
<comment type="caution">
    <text evidence="5">The sequence shown here is derived from an EMBL/GenBank/DDBJ whole genome shotgun (WGS) entry which is preliminary data.</text>
</comment>
<comment type="similarity">
    <text evidence="1">Belongs to the IUNH family.</text>
</comment>
<dbReference type="AlphaFoldDB" id="A0A1A0HBS8"/>
<dbReference type="GO" id="GO:0006216">
    <property type="term" value="P:cytidine catabolic process"/>
    <property type="evidence" value="ECO:0007669"/>
    <property type="project" value="EnsemblFungi"/>
</dbReference>
<dbReference type="GO" id="GO:0070635">
    <property type="term" value="F:nicotinamide riboside hydrolase activity"/>
    <property type="evidence" value="ECO:0007669"/>
    <property type="project" value="EnsemblFungi"/>
</dbReference>
<evidence type="ECO:0000259" key="4">
    <source>
        <dbReference type="Pfam" id="PF01156"/>
    </source>
</evidence>
<dbReference type="RefSeq" id="XP_018711976.1">
    <property type="nucleotide sequence ID" value="XM_018857413.1"/>
</dbReference>
<dbReference type="Gene3D" id="3.90.245.10">
    <property type="entry name" value="Ribonucleoside hydrolase-like"/>
    <property type="match status" value="1"/>
</dbReference>
<dbReference type="SUPFAM" id="SSF53590">
    <property type="entry name" value="Nucleoside hydrolase"/>
    <property type="match status" value="1"/>
</dbReference>
<gene>
    <name evidence="5" type="ORF">METBIDRAFT_41524</name>
</gene>
<dbReference type="EMBL" id="LXTC01000003">
    <property type="protein sequence ID" value="OBA21466.1"/>
    <property type="molecule type" value="Genomic_DNA"/>
</dbReference>
<keyword evidence="3" id="KW-0326">Glycosidase</keyword>
<dbReference type="OrthoDB" id="432381at2759"/>
<name>A0A1A0HBS8_9ASCO</name>
<dbReference type="GO" id="GO:0045437">
    <property type="term" value="F:uridine nucleosidase activity"/>
    <property type="evidence" value="ECO:0007669"/>
    <property type="project" value="EnsemblFungi"/>
</dbReference>
<dbReference type="STRING" id="869754.A0A1A0HBS8"/>
<feature type="domain" description="Inosine/uridine-preferring nucleoside hydrolase" evidence="4">
    <location>
        <begin position="14"/>
        <end position="336"/>
    </location>
</feature>
<evidence type="ECO:0000313" key="6">
    <source>
        <dbReference type="Proteomes" id="UP000092555"/>
    </source>
</evidence>
<evidence type="ECO:0000313" key="5">
    <source>
        <dbReference type="EMBL" id="OBA21466.1"/>
    </source>
</evidence>
<dbReference type="InterPro" id="IPR001910">
    <property type="entry name" value="Inosine/uridine_hydrolase_dom"/>
</dbReference>
<evidence type="ECO:0000256" key="3">
    <source>
        <dbReference type="ARBA" id="ARBA00023295"/>
    </source>
</evidence>
<dbReference type="GO" id="GO:0034355">
    <property type="term" value="P:NAD+ biosynthetic process via the salvage pathway"/>
    <property type="evidence" value="ECO:0007669"/>
    <property type="project" value="EnsemblFungi"/>
</dbReference>
<organism evidence="5 6">
    <name type="scientific">Metschnikowia bicuspidata var. bicuspidata NRRL YB-4993</name>
    <dbReference type="NCBI Taxonomy" id="869754"/>
    <lineage>
        <taxon>Eukaryota</taxon>
        <taxon>Fungi</taxon>
        <taxon>Dikarya</taxon>
        <taxon>Ascomycota</taxon>
        <taxon>Saccharomycotina</taxon>
        <taxon>Pichiomycetes</taxon>
        <taxon>Metschnikowiaceae</taxon>
        <taxon>Metschnikowia</taxon>
    </lineage>
</organism>
<evidence type="ECO:0000256" key="1">
    <source>
        <dbReference type="ARBA" id="ARBA00009176"/>
    </source>
</evidence>
<dbReference type="PANTHER" id="PTHR12304">
    <property type="entry name" value="INOSINE-URIDINE PREFERRING NUCLEOSIDE HYDROLASE"/>
    <property type="match status" value="1"/>
</dbReference>
<keyword evidence="2 5" id="KW-0378">Hydrolase</keyword>
<reference evidence="5 6" key="1">
    <citation type="submission" date="2016-05" db="EMBL/GenBank/DDBJ databases">
        <title>Comparative genomics of biotechnologically important yeasts.</title>
        <authorList>
            <consortium name="DOE Joint Genome Institute"/>
            <person name="Riley R."/>
            <person name="Haridas S."/>
            <person name="Wolfe K.H."/>
            <person name="Lopes M.R."/>
            <person name="Hittinger C.T."/>
            <person name="Goker M."/>
            <person name="Salamov A."/>
            <person name="Wisecaver J."/>
            <person name="Long T.M."/>
            <person name="Aerts A.L."/>
            <person name="Barry K."/>
            <person name="Choi C."/>
            <person name="Clum A."/>
            <person name="Coughlan A.Y."/>
            <person name="Deshpande S."/>
            <person name="Douglass A.P."/>
            <person name="Hanson S.J."/>
            <person name="Klenk H.-P."/>
            <person name="LaButti K."/>
            <person name="Lapidus A."/>
            <person name="Lindquist E."/>
            <person name="Lipzen A."/>
            <person name="Meier-kolthoff J.P."/>
            <person name="Ohm R.A."/>
            <person name="Otillar R.P."/>
            <person name="Pangilinan J."/>
            <person name="Peng Y."/>
            <person name="Rokas A."/>
            <person name="Rosa C.A."/>
            <person name="Scheuner C."/>
            <person name="Sibirny A.A."/>
            <person name="Slot J.C."/>
            <person name="Stielow J.B."/>
            <person name="Sun H."/>
            <person name="Kurtzman C.P."/>
            <person name="Blackwell M."/>
            <person name="Grigoriev I.V."/>
            <person name="Jeffries T.W."/>
        </authorList>
    </citation>
    <scope>NUCLEOTIDE SEQUENCE [LARGE SCALE GENOMIC DNA]</scope>
    <source>
        <strain evidence="5 6">NRRL YB-4993</strain>
    </source>
</reference>
<dbReference type="GO" id="GO:0005829">
    <property type="term" value="C:cytosol"/>
    <property type="evidence" value="ECO:0007669"/>
    <property type="project" value="TreeGrafter"/>
</dbReference>
<accession>A0A1A0HBS8</accession>
<dbReference type="GO" id="GO:0006152">
    <property type="term" value="P:purine nucleoside catabolic process"/>
    <property type="evidence" value="ECO:0007669"/>
    <property type="project" value="TreeGrafter"/>
</dbReference>
<proteinExistence type="inferred from homology"/>
<dbReference type="Pfam" id="PF01156">
    <property type="entry name" value="IU_nuc_hydro"/>
    <property type="match status" value="1"/>
</dbReference>
<dbReference type="GO" id="GO:0008477">
    <property type="term" value="F:purine nucleosidase activity"/>
    <property type="evidence" value="ECO:0007669"/>
    <property type="project" value="TreeGrafter"/>
</dbReference>
<dbReference type="GO" id="GO:0006218">
    <property type="term" value="P:uridine catabolic process"/>
    <property type="evidence" value="ECO:0007669"/>
    <property type="project" value="EnsemblFungi"/>
</dbReference>
<keyword evidence="6" id="KW-1185">Reference proteome</keyword>
<sequence>MPSVPRRSPSAVPVWLDCDPGNDDAFAILLAAFHPSFRLCGISTVHGNVSLRKTTRNALALLEKLRFAQGEIPVYAGEPAPLVVPPLHAEAIHGSYGIGGTDLPETPGLQANTEMPYTEAMARAVEDHAGELCIVCTGALTNLVKFMARFPGLVPKIRLVSIMGGAFDCGNISPGVEFNMRTDPHAAQRVFAAPGLANKILLAPLNLTHTALATPAVRLAIYNPLGKNSSALRKMFSQILTFYNNAYVKKYGLHQGPPIHDPLALFLLLPKLASEAPELLEYAESCDFHYLQRHLDVATKGDELGRTTYVDSNLDPLRVERGGVFVGQSVNIPFFWRHVLAALDLADAQVLSRS</sequence>
<dbReference type="GO" id="GO:0070636">
    <property type="term" value="F:nicotinic acid riboside hydrolase activity"/>
    <property type="evidence" value="ECO:0007669"/>
    <property type="project" value="EnsemblFungi"/>
</dbReference>